<evidence type="ECO:0000256" key="6">
    <source>
        <dbReference type="SAM" id="Phobius"/>
    </source>
</evidence>
<feature type="transmembrane region" description="Helical" evidence="6">
    <location>
        <begin position="21"/>
        <end position="37"/>
    </location>
</feature>
<keyword evidence="2" id="KW-0813">Transport</keyword>
<dbReference type="InterPro" id="IPR004841">
    <property type="entry name" value="AA-permease/SLC12A_dom"/>
</dbReference>
<dbReference type="PROSITE" id="PS00218">
    <property type="entry name" value="AMINO_ACID_PERMEASE_1"/>
    <property type="match status" value="1"/>
</dbReference>
<evidence type="ECO:0000313" key="8">
    <source>
        <dbReference type="EMBL" id="PLV09752.1"/>
    </source>
</evidence>
<keyword evidence="5 6" id="KW-0472">Membrane</keyword>
<dbReference type="InterPro" id="IPR011265">
    <property type="entry name" value="GABA_permease"/>
</dbReference>
<organism evidence="8 9">
    <name type="scientific">Pseudomonas plecoglossicida</name>
    <dbReference type="NCBI Taxonomy" id="70775"/>
    <lineage>
        <taxon>Bacteria</taxon>
        <taxon>Pseudomonadati</taxon>
        <taxon>Pseudomonadota</taxon>
        <taxon>Gammaproteobacteria</taxon>
        <taxon>Pseudomonadales</taxon>
        <taxon>Pseudomonadaceae</taxon>
        <taxon>Pseudomonas</taxon>
    </lineage>
</organism>
<feature type="transmembrane region" description="Helical" evidence="6">
    <location>
        <begin position="286"/>
        <end position="312"/>
    </location>
</feature>
<dbReference type="InterPro" id="IPR004840">
    <property type="entry name" value="Amino_acid_permease_CS"/>
</dbReference>
<feature type="domain" description="Amino acid permease/ SLC12A" evidence="7">
    <location>
        <begin position="21"/>
        <end position="432"/>
    </location>
</feature>
<keyword evidence="9" id="KW-1185">Reference proteome</keyword>
<evidence type="ECO:0000259" key="7">
    <source>
        <dbReference type="Pfam" id="PF00324"/>
    </source>
</evidence>
<evidence type="ECO:0000256" key="3">
    <source>
        <dbReference type="ARBA" id="ARBA00022692"/>
    </source>
</evidence>
<feature type="transmembrane region" description="Helical" evidence="6">
    <location>
        <begin position="364"/>
        <end position="384"/>
    </location>
</feature>
<evidence type="ECO:0000256" key="5">
    <source>
        <dbReference type="ARBA" id="ARBA00023136"/>
    </source>
</evidence>
<sequence>MTMTTSGKASDQLAQGFKPRHVTMLSIAGVIGAGLFVGSGQAIAAAGPAAIIAYALAGALVVLVMRMLGEMAVASPDTGSFSTYADRAIGRWAGFTIGWLYWWFWVLVIPIEAIAAGVVLNNWFPGVQPWCFALSMTVLLTATNLFSVAKYGEFEFWFAMLKVIAIVAFIALGGFALAGALPAREVSGLASLMSAHGGFMPNGWTAIIGALLTTMFSYLGTEAVTIAASESADPARNIAKATRSVIWRISVFYLLSIFIIISVVPWNDPLLPLHGSYQRALEIMNIPYAKLMVDIVVLVAVASCLNSSIYIASRMLFSLAKRGDAPAAIGRTSAAGVPRAAVIGSTLIGMVTTIINYFAPSEVFAFLLASSGSIALLVYLAIAFSQLRMRAVLEKQNQAIAFKMWLYPWLTYGVIGFIIFALGVMFVMPQHRLEVSLTIGLAWVILVIGVINSRRHGQVMPLSTTEAA</sequence>
<comment type="subcellular location">
    <subcellularLocation>
        <location evidence="1">Membrane</location>
        <topology evidence="1">Multi-pass membrane protein</topology>
    </subcellularLocation>
</comment>
<dbReference type="EMBL" id="PJCJ01000023">
    <property type="protein sequence ID" value="PLV09752.1"/>
    <property type="molecule type" value="Genomic_DNA"/>
</dbReference>
<dbReference type="RefSeq" id="WP_102059570.1">
    <property type="nucleotide sequence ID" value="NZ_PJCJ01000023.1"/>
</dbReference>
<feature type="transmembrane region" description="Helical" evidence="6">
    <location>
        <begin position="127"/>
        <end position="149"/>
    </location>
</feature>
<comment type="caution">
    <text evidence="8">The sequence shown here is derived from an EMBL/GenBank/DDBJ whole genome shotgun (WGS) entry which is preliminary data.</text>
</comment>
<dbReference type="Proteomes" id="UP000234744">
    <property type="component" value="Unassembled WGS sequence"/>
</dbReference>
<dbReference type="Pfam" id="PF00324">
    <property type="entry name" value="AA_permease"/>
    <property type="match status" value="1"/>
</dbReference>
<dbReference type="PIRSF" id="PIRSF006060">
    <property type="entry name" value="AA_transporter"/>
    <property type="match status" value="1"/>
</dbReference>
<evidence type="ECO:0000256" key="4">
    <source>
        <dbReference type="ARBA" id="ARBA00022989"/>
    </source>
</evidence>
<name>A0ABX4TV04_PSEDL</name>
<feature type="transmembrane region" description="Helical" evidence="6">
    <location>
        <begin position="156"/>
        <end position="183"/>
    </location>
</feature>
<evidence type="ECO:0000256" key="1">
    <source>
        <dbReference type="ARBA" id="ARBA00004141"/>
    </source>
</evidence>
<keyword evidence="3 6" id="KW-0812">Transmembrane</keyword>
<feature type="transmembrane region" description="Helical" evidence="6">
    <location>
        <begin position="203"/>
        <end position="224"/>
    </location>
</feature>
<protein>
    <submittedName>
        <fullName evidence="8">GABA permease</fullName>
    </submittedName>
</protein>
<dbReference type="PANTHER" id="PTHR43495">
    <property type="entry name" value="GABA PERMEASE"/>
    <property type="match status" value="1"/>
</dbReference>
<feature type="transmembrane region" description="Helical" evidence="6">
    <location>
        <begin position="245"/>
        <end position="266"/>
    </location>
</feature>
<feature type="transmembrane region" description="Helical" evidence="6">
    <location>
        <begin position="405"/>
        <end position="427"/>
    </location>
</feature>
<reference evidence="8 9" key="1">
    <citation type="submission" date="2017-12" db="EMBL/GenBank/DDBJ databases">
        <title>Detection of the carbapenemase gene blaVIM-5 in members of the Pseudomonas putida group isolated from polluted Nigerian wetlands.</title>
        <authorList>
            <person name="Adelowo O."/>
            <person name="Vollmers J."/>
            <person name="Maeusezahl I."/>
            <person name="Kaster A.-K."/>
            <person name="Mueller J.A."/>
        </authorList>
    </citation>
    <scope>NUCLEOTIDE SEQUENCE [LARGE SCALE GENOMIC DNA]</scope>
    <source>
        <strain evidence="8 9">MR69</strain>
    </source>
</reference>
<dbReference type="Gene3D" id="1.20.1740.10">
    <property type="entry name" value="Amino acid/polyamine transporter I"/>
    <property type="match status" value="1"/>
</dbReference>
<evidence type="ECO:0000256" key="2">
    <source>
        <dbReference type="ARBA" id="ARBA00022448"/>
    </source>
</evidence>
<feature type="transmembrane region" description="Helical" evidence="6">
    <location>
        <begin position="100"/>
        <end position="121"/>
    </location>
</feature>
<feature type="transmembrane region" description="Helical" evidence="6">
    <location>
        <begin position="43"/>
        <end position="65"/>
    </location>
</feature>
<evidence type="ECO:0000313" key="9">
    <source>
        <dbReference type="Proteomes" id="UP000234744"/>
    </source>
</evidence>
<feature type="transmembrane region" description="Helical" evidence="6">
    <location>
        <begin position="433"/>
        <end position="451"/>
    </location>
</feature>
<keyword evidence="4 6" id="KW-1133">Transmembrane helix</keyword>
<feature type="transmembrane region" description="Helical" evidence="6">
    <location>
        <begin position="340"/>
        <end position="358"/>
    </location>
</feature>
<dbReference type="NCBIfam" id="TIGR01773">
    <property type="entry name" value="GABAperm"/>
    <property type="match status" value="1"/>
</dbReference>
<dbReference type="PANTHER" id="PTHR43495:SF5">
    <property type="entry name" value="GAMMA-AMINOBUTYRIC ACID PERMEASE"/>
    <property type="match status" value="1"/>
</dbReference>
<gene>
    <name evidence="8" type="primary">gabP</name>
    <name evidence="8" type="ORF">CXG47_24030</name>
</gene>
<proteinExistence type="predicted"/>
<accession>A0ABX4TV04</accession>